<evidence type="ECO:0000313" key="2">
    <source>
        <dbReference type="EMBL" id="KAK0444915.1"/>
    </source>
</evidence>
<proteinExistence type="predicted"/>
<evidence type="ECO:0000256" key="1">
    <source>
        <dbReference type="SAM" id="MobiDB-lite"/>
    </source>
</evidence>
<evidence type="ECO:0000313" key="3">
    <source>
        <dbReference type="Proteomes" id="UP001175211"/>
    </source>
</evidence>
<protein>
    <recommendedName>
        <fullName evidence="4">F-box domain-containing protein</fullName>
    </recommendedName>
</protein>
<comment type="caution">
    <text evidence="2">The sequence shown here is derived from an EMBL/GenBank/DDBJ whole genome shotgun (WGS) entry which is preliminary data.</text>
</comment>
<dbReference type="InterPro" id="IPR036047">
    <property type="entry name" value="F-box-like_dom_sf"/>
</dbReference>
<name>A0AA39JN45_ARMTA</name>
<dbReference type="RefSeq" id="XP_060325262.1">
    <property type="nucleotide sequence ID" value="XM_060484264.1"/>
</dbReference>
<dbReference type="AlphaFoldDB" id="A0AA39JN45"/>
<accession>A0AA39JN45</accession>
<dbReference type="GeneID" id="85367812"/>
<dbReference type="SUPFAM" id="SSF81383">
    <property type="entry name" value="F-box domain"/>
    <property type="match status" value="1"/>
</dbReference>
<gene>
    <name evidence="2" type="ORF">EV420DRAFT_987409</name>
</gene>
<feature type="compositionally biased region" description="Low complexity" evidence="1">
    <location>
        <begin position="238"/>
        <end position="253"/>
    </location>
</feature>
<feature type="region of interest" description="Disordered" evidence="1">
    <location>
        <begin position="192"/>
        <end position="216"/>
    </location>
</feature>
<keyword evidence="3" id="KW-1185">Reference proteome</keyword>
<sequence length="267" mass="30631">MQLPAEIVCIVLDELRDDEEALRACAVVCTGWTPIVQKYLWRKLEITLHVRTKSHLPPFKPTVRIAPDIRPLYKAFKSSPHLAGNVKELAVKIHGDYWRYTSLSTIISNFIVSRISRIWHRYLPFILESLINVERFSFTNYLLHPLLTTCPDTVRDAFISVLRRPDPQYPLNAIRLSARALHNALRMPPPLKPLRRHDHLPQSRRPFPLPPRPRPHTQLAPRILRQVLVPPSPQPRVSLPSRRSTLTTSTGYRSMSACATSSATSAW</sequence>
<reference evidence="2" key="1">
    <citation type="submission" date="2023-06" db="EMBL/GenBank/DDBJ databases">
        <authorList>
            <consortium name="Lawrence Berkeley National Laboratory"/>
            <person name="Ahrendt S."/>
            <person name="Sahu N."/>
            <person name="Indic B."/>
            <person name="Wong-Bajracharya J."/>
            <person name="Merenyi Z."/>
            <person name="Ke H.-M."/>
            <person name="Monk M."/>
            <person name="Kocsube S."/>
            <person name="Drula E."/>
            <person name="Lipzen A."/>
            <person name="Balint B."/>
            <person name="Henrissat B."/>
            <person name="Andreopoulos B."/>
            <person name="Martin F.M."/>
            <person name="Harder C.B."/>
            <person name="Rigling D."/>
            <person name="Ford K.L."/>
            <person name="Foster G.D."/>
            <person name="Pangilinan J."/>
            <person name="Papanicolaou A."/>
            <person name="Barry K."/>
            <person name="LaButti K."/>
            <person name="Viragh M."/>
            <person name="Koriabine M."/>
            <person name="Yan M."/>
            <person name="Riley R."/>
            <person name="Champramary S."/>
            <person name="Plett K.L."/>
            <person name="Tsai I.J."/>
            <person name="Slot J."/>
            <person name="Sipos G."/>
            <person name="Plett J."/>
            <person name="Nagy L.G."/>
            <person name="Grigoriev I.V."/>
        </authorList>
    </citation>
    <scope>NUCLEOTIDE SEQUENCE</scope>
    <source>
        <strain evidence="2">CCBAS 213</strain>
    </source>
</reference>
<dbReference type="Proteomes" id="UP001175211">
    <property type="component" value="Unassembled WGS sequence"/>
</dbReference>
<dbReference type="EMBL" id="JAUEPS010000052">
    <property type="protein sequence ID" value="KAK0444915.1"/>
    <property type="molecule type" value="Genomic_DNA"/>
</dbReference>
<feature type="region of interest" description="Disordered" evidence="1">
    <location>
        <begin position="230"/>
        <end position="253"/>
    </location>
</feature>
<evidence type="ECO:0008006" key="4">
    <source>
        <dbReference type="Google" id="ProtNLM"/>
    </source>
</evidence>
<organism evidence="2 3">
    <name type="scientific">Armillaria tabescens</name>
    <name type="common">Ringless honey mushroom</name>
    <name type="synonym">Agaricus tabescens</name>
    <dbReference type="NCBI Taxonomy" id="1929756"/>
    <lineage>
        <taxon>Eukaryota</taxon>
        <taxon>Fungi</taxon>
        <taxon>Dikarya</taxon>
        <taxon>Basidiomycota</taxon>
        <taxon>Agaricomycotina</taxon>
        <taxon>Agaricomycetes</taxon>
        <taxon>Agaricomycetidae</taxon>
        <taxon>Agaricales</taxon>
        <taxon>Marasmiineae</taxon>
        <taxon>Physalacriaceae</taxon>
        <taxon>Desarmillaria</taxon>
    </lineage>
</organism>